<name>C0CN91_BLAHS</name>
<dbReference type="InterPro" id="IPR023213">
    <property type="entry name" value="CAT-like_dom_sf"/>
</dbReference>
<dbReference type="InterPro" id="IPR003016">
    <property type="entry name" value="2-oxoA_DH_lipoyl-BS"/>
</dbReference>
<comment type="similarity">
    <text evidence="2 6">Belongs to the 2-oxoacid dehydrogenase family.</text>
</comment>
<dbReference type="AlphaFoldDB" id="C0CN91"/>
<dbReference type="CDD" id="cd06849">
    <property type="entry name" value="lipoyl_domain"/>
    <property type="match status" value="1"/>
</dbReference>
<evidence type="ECO:0000256" key="6">
    <source>
        <dbReference type="RuleBase" id="RU003423"/>
    </source>
</evidence>
<dbReference type="GO" id="GO:0016407">
    <property type="term" value="F:acetyltransferase activity"/>
    <property type="evidence" value="ECO:0007669"/>
    <property type="project" value="TreeGrafter"/>
</dbReference>
<comment type="cofactor">
    <cofactor evidence="1 6">
        <name>(R)-lipoate</name>
        <dbReference type="ChEBI" id="CHEBI:83088"/>
    </cofactor>
</comment>
<dbReference type="EMBL" id="ACBZ01000125">
    <property type="protein sequence ID" value="EEG48733.1"/>
    <property type="molecule type" value="Genomic_DNA"/>
</dbReference>
<dbReference type="PROSITE" id="PS50968">
    <property type="entry name" value="BIOTINYL_LIPOYL"/>
    <property type="match status" value="1"/>
</dbReference>
<dbReference type="InterPro" id="IPR000089">
    <property type="entry name" value="Biotin_lipoyl"/>
</dbReference>
<dbReference type="Gene3D" id="3.30.559.10">
    <property type="entry name" value="Chloramphenicol acetyltransferase-like domain"/>
    <property type="match status" value="1"/>
</dbReference>
<feature type="region of interest" description="Disordered" evidence="7">
    <location>
        <begin position="84"/>
        <end position="107"/>
    </location>
</feature>
<evidence type="ECO:0000256" key="1">
    <source>
        <dbReference type="ARBA" id="ARBA00001938"/>
    </source>
</evidence>
<dbReference type="PATRIC" id="fig|476272.21.peg.1763"/>
<feature type="domain" description="Lipoyl-binding" evidence="8">
    <location>
        <begin position="3"/>
        <end position="78"/>
    </location>
</feature>
<keyword evidence="10" id="KW-1185">Reference proteome</keyword>
<protein>
    <recommendedName>
        <fullName evidence="6">Dihydrolipoamide acetyltransferase component of pyruvate dehydrogenase complex</fullName>
        <ecNumber evidence="6">2.3.1.-</ecNumber>
    </recommendedName>
</protein>
<reference evidence="9 10" key="1">
    <citation type="submission" date="2009-01" db="EMBL/GenBank/DDBJ databases">
        <authorList>
            <person name="Fulton L."/>
            <person name="Clifton S."/>
            <person name="Fulton B."/>
            <person name="Xu J."/>
            <person name="Minx P."/>
            <person name="Pepin K.H."/>
            <person name="Johnson M."/>
            <person name="Bhonagiri V."/>
            <person name="Nash W.E."/>
            <person name="Mardis E.R."/>
            <person name="Wilson R.K."/>
        </authorList>
    </citation>
    <scope>NUCLEOTIDE SEQUENCE [LARGE SCALE GENOMIC DNA]</scope>
    <source>
        <strain evidence="10">DSM 10507 / JCM 14656 / S5a33</strain>
    </source>
</reference>
<evidence type="ECO:0000256" key="7">
    <source>
        <dbReference type="SAM" id="MobiDB-lite"/>
    </source>
</evidence>
<sequence length="324" mass="35541">MAKTPVYMPKFGMTMMAAEIMEWYVEQGEEITQGDPLLSIETEKTTVDIEAPCNGYLTNPLYEVGEEVEVGTILVYVADTEEEAAEGTEVQENMQAQEETKEPDLQPGKELSKIRRTIADNMKSSLQKTAQLTLLRTIRVDKLAEYKAGLTGVSYNDLLVKALAKALSVYPKACVQLADGRAIEQNNMDIGLAVAMEEGLIVPVIRGADKLCLEDVAKERKNLVKAARDGSLLPEQTGNAVATLTNLGPQNVDFFTPILNFPETVILGVGRMNTVPWVEDDKITTAKTIGFSLTFDHQVLDGKDAAELLEEFAKVLEHPSSLSE</sequence>
<evidence type="ECO:0000256" key="4">
    <source>
        <dbReference type="ARBA" id="ARBA00022823"/>
    </source>
</evidence>
<evidence type="ECO:0000256" key="2">
    <source>
        <dbReference type="ARBA" id="ARBA00007317"/>
    </source>
</evidence>
<dbReference type="InterPro" id="IPR011053">
    <property type="entry name" value="Single_hybrid_motif"/>
</dbReference>
<dbReference type="Proteomes" id="UP000003100">
    <property type="component" value="Unassembled WGS sequence"/>
</dbReference>
<evidence type="ECO:0000313" key="9">
    <source>
        <dbReference type="EMBL" id="EEG48733.1"/>
    </source>
</evidence>
<dbReference type="PROSITE" id="PS00189">
    <property type="entry name" value="LIPOYL"/>
    <property type="match status" value="1"/>
</dbReference>
<dbReference type="GeneID" id="86820759"/>
<dbReference type="SUPFAM" id="SSF52777">
    <property type="entry name" value="CoA-dependent acyltransferases"/>
    <property type="match status" value="1"/>
</dbReference>
<dbReference type="eggNOG" id="COG0508">
    <property type="taxonomic scope" value="Bacteria"/>
</dbReference>
<dbReference type="HOGENOM" id="CLU_016733_10_2_9"/>
<dbReference type="EC" id="2.3.1.-" evidence="6"/>
<gene>
    <name evidence="9" type="ORF">RUMHYD_02329</name>
</gene>
<dbReference type="Gene3D" id="2.40.50.100">
    <property type="match status" value="1"/>
</dbReference>
<evidence type="ECO:0000256" key="5">
    <source>
        <dbReference type="ARBA" id="ARBA00023315"/>
    </source>
</evidence>
<organism evidence="9 10">
    <name type="scientific">Blautia hydrogenotrophica (strain DSM 10507 / JCM 14656 / S5a33)</name>
    <name type="common">Ruminococcus hydrogenotrophicus</name>
    <dbReference type="NCBI Taxonomy" id="476272"/>
    <lineage>
        <taxon>Bacteria</taxon>
        <taxon>Bacillati</taxon>
        <taxon>Bacillota</taxon>
        <taxon>Clostridia</taxon>
        <taxon>Lachnospirales</taxon>
        <taxon>Lachnospiraceae</taxon>
        <taxon>Blautia</taxon>
    </lineage>
</organism>
<keyword evidence="4 6" id="KW-0450">Lipoyl</keyword>
<keyword evidence="3 6" id="KW-0808">Transferase</keyword>
<evidence type="ECO:0000313" key="10">
    <source>
        <dbReference type="Proteomes" id="UP000003100"/>
    </source>
</evidence>
<dbReference type="GO" id="GO:0005737">
    <property type="term" value="C:cytoplasm"/>
    <property type="evidence" value="ECO:0007669"/>
    <property type="project" value="TreeGrafter"/>
</dbReference>
<dbReference type="PANTHER" id="PTHR43178">
    <property type="entry name" value="DIHYDROLIPOAMIDE ACETYLTRANSFERASE COMPONENT OF PYRUVATE DEHYDROGENASE COMPLEX"/>
    <property type="match status" value="1"/>
</dbReference>
<dbReference type="InterPro" id="IPR050743">
    <property type="entry name" value="2-oxoacid_DH_E2_comp"/>
</dbReference>
<dbReference type="Pfam" id="PF00198">
    <property type="entry name" value="2-oxoacid_dh"/>
    <property type="match status" value="1"/>
</dbReference>
<keyword evidence="5 6" id="KW-0012">Acyltransferase</keyword>
<evidence type="ECO:0000259" key="8">
    <source>
        <dbReference type="PROSITE" id="PS50968"/>
    </source>
</evidence>
<proteinExistence type="inferred from homology"/>
<dbReference type="Pfam" id="PF00364">
    <property type="entry name" value="Biotin_lipoyl"/>
    <property type="match status" value="1"/>
</dbReference>
<dbReference type="GO" id="GO:0031405">
    <property type="term" value="F:lipoic acid binding"/>
    <property type="evidence" value="ECO:0007669"/>
    <property type="project" value="TreeGrafter"/>
</dbReference>
<reference evidence="9 10" key="2">
    <citation type="submission" date="2009-02" db="EMBL/GenBank/DDBJ databases">
        <title>Draft genome sequence of Blautia hydrogenotrophica DSM 10507 (Ruminococcus hydrogenotrophicus DSM 10507).</title>
        <authorList>
            <person name="Sudarsanam P."/>
            <person name="Ley R."/>
            <person name="Guruge J."/>
            <person name="Turnbaugh P.J."/>
            <person name="Mahowald M."/>
            <person name="Liep D."/>
            <person name="Gordon J."/>
        </authorList>
    </citation>
    <scope>NUCLEOTIDE SEQUENCE [LARGE SCALE GENOMIC DNA]</scope>
    <source>
        <strain evidence="10">DSM 10507 / JCM 14656 / S5a33</strain>
    </source>
</reference>
<evidence type="ECO:0000256" key="3">
    <source>
        <dbReference type="ARBA" id="ARBA00022679"/>
    </source>
</evidence>
<dbReference type="RefSeq" id="WP_005949607.1">
    <property type="nucleotide sequence ID" value="NZ_CP136423.1"/>
</dbReference>
<dbReference type="InterPro" id="IPR001078">
    <property type="entry name" value="2-oxoacid_DH_actylTfrase"/>
</dbReference>
<dbReference type="SUPFAM" id="SSF51230">
    <property type="entry name" value="Single hybrid motif"/>
    <property type="match status" value="1"/>
</dbReference>
<accession>C0CN91</accession>
<dbReference type="PANTHER" id="PTHR43178:SF5">
    <property type="entry name" value="LIPOAMIDE ACYLTRANSFERASE COMPONENT OF BRANCHED-CHAIN ALPHA-KETO ACID DEHYDROGENASE COMPLEX, MITOCHONDRIAL"/>
    <property type="match status" value="1"/>
</dbReference>